<dbReference type="Gene3D" id="3.40.50.12780">
    <property type="entry name" value="N-terminal domain of ligase-like"/>
    <property type="match status" value="1"/>
</dbReference>
<dbReference type="InterPro" id="IPR000873">
    <property type="entry name" value="AMP-dep_synth/lig_dom"/>
</dbReference>
<dbReference type="RefSeq" id="WP_137333189.1">
    <property type="nucleotide sequence ID" value="NZ_CP040077.1"/>
</dbReference>
<accession>A0A4P8IQC7</accession>
<keyword evidence="2 5" id="KW-0436">Ligase</keyword>
<dbReference type="CDD" id="cd17631">
    <property type="entry name" value="FACL_FadD13-like"/>
    <property type="match status" value="1"/>
</dbReference>
<protein>
    <submittedName>
        <fullName evidence="5">Long-chain-fatty-acid--CoA ligase</fullName>
    </submittedName>
</protein>
<keyword evidence="6" id="KW-1185">Reference proteome</keyword>
<evidence type="ECO:0000259" key="3">
    <source>
        <dbReference type="Pfam" id="PF00501"/>
    </source>
</evidence>
<dbReference type="SUPFAM" id="SSF56801">
    <property type="entry name" value="Acetyl-CoA synthetase-like"/>
    <property type="match status" value="1"/>
</dbReference>
<name>A0A4P8IQC7_9BURK</name>
<proteinExistence type="inferred from homology"/>
<dbReference type="GO" id="GO:0006631">
    <property type="term" value="P:fatty acid metabolic process"/>
    <property type="evidence" value="ECO:0007669"/>
    <property type="project" value="TreeGrafter"/>
</dbReference>
<dbReference type="InterPro" id="IPR045851">
    <property type="entry name" value="AMP-bd_C_sf"/>
</dbReference>
<evidence type="ECO:0000256" key="2">
    <source>
        <dbReference type="ARBA" id="ARBA00022598"/>
    </source>
</evidence>
<dbReference type="InterPro" id="IPR042099">
    <property type="entry name" value="ANL_N_sf"/>
</dbReference>
<dbReference type="EMBL" id="CP040077">
    <property type="protein sequence ID" value="QCP50371.1"/>
    <property type="molecule type" value="Genomic_DNA"/>
</dbReference>
<dbReference type="PANTHER" id="PTHR43201:SF5">
    <property type="entry name" value="MEDIUM-CHAIN ACYL-COA LIGASE ACSF2, MITOCHONDRIAL"/>
    <property type="match status" value="1"/>
</dbReference>
<dbReference type="PANTHER" id="PTHR43201">
    <property type="entry name" value="ACYL-COA SYNTHETASE"/>
    <property type="match status" value="1"/>
</dbReference>
<evidence type="ECO:0000313" key="6">
    <source>
        <dbReference type="Proteomes" id="UP000298656"/>
    </source>
</evidence>
<dbReference type="AlphaFoldDB" id="A0A4P8IQC7"/>
<feature type="domain" description="AMP-dependent synthetase/ligase" evidence="3">
    <location>
        <begin position="16"/>
        <end position="375"/>
    </location>
</feature>
<gene>
    <name evidence="5" type="ORF">FAZ95_15050</name>
</gene>
<dbReference type="Pfam" id="PF00501">
    <property type="entry name" value="AMP-binding"/>
    <property type="match status" value="1"/>
</dbReference>
<evidence type="ECO:0000313" key="5">
    <source>
        <dbReference type="EMBL" id="QCP50371.1"/>
    </source>
</evidence>
<dbReference type="Gene3D" id="3.30.300.30">
    <property type="match status" value="1"/>
</dbReference>
<comment type="similarity">
    <text evidence="1">Belongs to the ATP-dependent AMP-binding enzyme family.</text>
</comment>
<reference evidence="5 6" key="1">
    <citation type="submission" date="2019-05" db="EMBL/GenBank/DDBJ databases">
        <title>Burkholderia sp. DHOD12, isolated from subtropical forest soil.</title>
        <authorList>
            <person name="Gao Z.-H."/>
            <person name="Qiu L.-H."/>
        </authorList>
    </citation>
    <scope>NUCLEOTIDE SEQUENCE [LARGE SCALE GENOMIC DNA]</scope>
    <source>
        <strain evidence="5 6">DHOD12</strain>
    </source>
</reference>
<evidence type="ECO:0000256" key="1">
    <source>
        <dbReference type="ARBA" id="ARBA00006432"/>
    </source>
</evidence>
<dbReference type="InterPro" id="IPR025110">
    <property type="entry name" value="AMP-bd_C"/>
</dbReference>
<sequence>MLDFARMRTLPDLLAYHAEVRPDDVALDFEGRSTSYAEFHRRTDRLAASLRRLSPEPGRRIGYLGKNSDRYVELVFATAKAGLVLVPLNWRLAPDEWAFILGDAQATHLFVDDAFEAQGRALGQRLALASVMSLADEASWAALLDSYDGATPPVRADVHDIVLQIYTSGTTGTPKGVMLTHENVLALREPGLRAGLAWFPGPGDVSLVAMPVAHIAGTAYGLFGLHSGGRLVIAREFDAGEVWALLASSRASHMLLAPTALRMLLEHPAAAATRVPHLRYITYGGSPIAPALLAQAVARLNCGFTQMYGMTEASGGVVALTPDDHRKAKPHRLASAGRAMLGVELGIVDRAGARLSAGQNGEIVVRSRAVMAGYWQRPEATAETIDADGWLHTGDVGVLDEDGYLTVLDRAKDTIVSGAENVYPLEVENVLSRHPDVAEVAVIGVPSARWGEEVKAVIVPRPGMTIDAARLIDWARERIAAYKAPKSIDIVDALPRNPNGKVLRRVLRDPYWRDQERNVG</sequence>
<dbReference type="OrthoDB" id="9766486at2"/>
<dbReference type="GO" id="GO:0031956">
    <property type="term" value="F:medium-chain fatty acid-CoA ligase activity"/>
    <property type="evidence" value="ECO:0007669"/>
    <property type="project" value="TreeGrafter"/>
</dbReference>
<dbReference type="NCBIfam" id="NF004837">
    <property type="entry name" value="PRK06187.1"/>
    <property type="match status" value="1"/>
</dbReference>
<dbReference type="Proteomes" id="UP000298656">
    <property type="component" value="Chromosome 1"/>
</dbReference>
<feature type="domain" description="AMP-binding enzyme C-terminal" evidence="4">
    <location>
        <begin position="426"/>
        <end position="501"/>
    </location>
</feature>
<dbReference type="KEGG" id="tvl:FAZ95_15050"/>
<evidence type="ECO:0000259" key="4">
    <source>
        <dbReference type="Pfam" id="PF13193"/>
    </source>
</evidence>
<dbReference type="Pfam" id="PF13193">
    <property type="entry name" value="AMP-binding_C"/>
    <property type="match status" value="1"/>
</dbReference>
<organism evidence="5 6">
    <name type="scientific">Trinickia violacea</name>
    <dbReference type="NCBI Taxonomy" id="2571746"/>
    <lineage>
        <taxon>Bacteria</taxon>
        <taxon>Pseudomonadati</taxon>
        <taxon>Pseudomonadota</taxon>
        <taxon>Betaproteobacteria</taxon>
        <taxon>Burkholderiales</taxon>
        <taxon>Burkholderiaceae</taxon>
        <taxon>Trinickia</taxon>
    </lineage>
</organism>